<feature type="compositionally biased region" description="Basic and acidic residues" evidence="1">
    <location>
        <begin position="147"/>
        <end position="165"/>
    </location>
</feature>
<feature type="compositionally biased region" description="Basic and acidic residues" evidence="1">
    <location>
        <begin position="81"/>
        <end position="106"/>
    </location>
</feature>
<feature type="compositionally biased region" description="Low complexity" evidence="1">
    <location>
        <begin position="66"/>
        <end position="80"/>
    </location>
</feature>
<feature type="compositionally biased region" description="Basic and acidic residues" evidence="1">
    <location>
        <begin position="256"/>
        <end position="267"/>
    </location>
</feature>
<feature type="compositionally biased region" description="Low complexity" evidence="1">
    <location>
        <begin position="42"/>
        <end position="52"/>
    </location>
</feature>
<evidence type="ECO:0000313" key="2">
    <source>
        <dbReference type="EMBL" id="CAD5209214.1"/>
    </source>
</evidence>
<feature type="compositionally biased region" description="Low complexity" evidence="1">
    <location>
        <begin position="172"/>
        <end position="183"/>
    </location>
</feature>
<feature type="region of interest" description="Disordered" evidence="1">
    <location>
        <begin position="1"/>
        <end position="273"/>
    </location>
</feature>
<organism evidence="2 3">
    <name type="scientific">Bursaphelenchus okinawaensis</name>
    <dbReference type="NCBI Taxonomy" id="465554"/>
    <lineage>
        <taxon>Eukaryota</taxon>
        <taxon>Metazoa</taxon>
        <taxon>Ecdysozoa</taxon>
        <taxon>Nematoda</taxon>
        <taxon>Chromadorea</taxon>
        <taxon>Rhabditida</taxon>
        <taxon>Tylenchina</taxon>
        <taxon>Tylenchomorpha</taxon>
        <taxon>Aphelenchoidea</taxon>
        <taxon>Aphelenchoididae</taxon>
        <taxon>Bursaphelenchus</taxon>
    </lineage>
</organism>
<dbReference type="AlphaFoldDB" id="A0A811K144"/>
<dbReference type="Proteomes" id="UP000614601">
    <property type="component" value="Unassembled WGS sequence"/>
</dbReference>
<dbReference type="EMBL" id="CAJFCW020000002">
    <property type="protein sequence ID" value="CAG9088754.1"/>
    <property type="molecule type" value="Genomic_DNA"/>
</dbReference>
<protein>
    <submittedName>
        <fullName evidence="2">Uncharacterized protein</fullName>
    </submittedName>
</protein>
<name>A0A811K144_9BILA</name>
<feature type="compositionally biased region" description="Basic and acidic residues" evidence="1">
    <location>
        <begin position="217"/>
        <end position="246"/>
    </location>
</feature>
<dbReference type="EMBL" id="CAJFDH010000002">
    <property type="protein sequence ID" value="CAD5209214.1"/>
    <property type="molecule type" value="Genomic_DNA"/>
</dbReference>
<feature type="region of interest" description="Disordered" evidence="1">
    <location>
        <begin position="351"/>
        <end position="377"/>
    </location>
</feature>
<feature type="compositionally biased region" description="Basic residues" evidence="1">
    <location>
        <begin position="205"/>
        <end position="216"/>
    </location>
</feature>
<evidence type="ECO:0000313" key="3">
    <source>
        <dbReference type="Proteomes" id="UP000614601"/>
    </source>
</evidence>
<evidence type="ECO:0000256" key="1">
    <source>
        <dbReference type="SAM" id="MobiDB-lite"/>
    </source>
</evidence>
<feature type="compositionally biased region" description="Basic and acidic residues" evidence="1">
    <location>
        <begin position="10"/>
        <end position="20"/>
    </location>
</feature>
<dbReference type="Proteomes" id="UP000783686">
    <property type="component" value="Unassembled WGS sequence"/>
</dbReference>
<reference evidence="2" key="1">
    <citation type="submission" date="2020-09" db="EMBL/GenBank/DDBJ databases">
        <authorList>
            <person name="Kikuchi T."/>
        </authorList>
    </citation>
    <scope>NUCLEOTIDE SEQUENCE</scope>
    <source>
        <strain evidence="2">SH1</strain>
    </source>
</reference>
<accession>A0A811K144</accession>
<keyword evidence="3" id="KW-1185">Reference proteome</keyword>
<gene>
    <name evidence="2" type="ORF">BOKJ2_LOCUS2568</name>
</gene>
<comment type="caution">
    <text evidence="2">The sequence shown here is derived from an EMBL/GenBank/DDBJ whole genome shotgun (WGS) entry which is preliminary data.</text>
</comment>
<sequence>MSLFNFKQQKSRDASVDSTERSAMAPVQPARKSNEKRRSNKRSSSSSKSQSHSSEKPKKASKMLKSKPAGSKPRSSSDQNRSSDNKSPDRRSPHHSPDPKKGERRQQAARTPRSMNRHKAKSKSGSVRQGDVEFPKHSKRGSTVIKGHGERHPKQRPQKSEDKNQDSASNGETSTESETTRATRSSRKFRKAGLLSMENEDVGIRRRRSKRKRKDKKTIDEKTENSQAEERTEKDAGEFALSRDEIDALIATLQPEQREPDTTKYDPSDLDDDELEKRSATLFSLNRSKLNTAITHALMADEEFNSVRPPSWEHETKFCDTVERRTFHVVDKNRARDDEFPLLDIVVQSSKDKEAVVSSSSTTNSCNTTSSTDKTDR</sequence>
<proteinExistence type="predicted"/>
<feature type="compositionally biased region" description="Low complexity" evidence="1">
    <location>
        <begin position="358"/>
        <end position="377"/>
    </location>
</feature>